<protein>
    <recommendedName>
        <fullName evidence="16">Mitogen-activated protein kinase kinase kinase 1-like</fullName>
    </recommendedName>
</protein>
<feature type="compositionally biased region" description="Basic and acidic residues" evidence="10">
    <location>
        <begin position="410"/>
        <end position="420"/>
    </location>
</feature>
<dbReference type="SUPFAM" id="SSF56112">
    <property type="entry name" value="Protein kinase-like (PK-like)"/>
    <property type="match status" value="1"/>
</dbReference>
<dbReference type="SUPFAM" id="SSF57850">
    <property type="entry name" value="RING/U-box"/>
    <property type="match status" value="1"/>
</dbReference>
<keyword evidence="6" id="KW-0862">Zinc</keyword>
<keyword evidence="15" id="KW-1185">Reference proteome</keyword>
<dbReference type="PROSITE" id="PS50011">
    <property type="entry name" value="PROTEIN_KINASE_DOM"/>
    <property type="match status" value="1"/>
</dbReference>
<dbReference type="GO" id="GO:0004674">
    <property type="term" value="F:protein serine/threonine kinase activity"/>
    <property type="evidence" value="ECO:0007669"/>
    <property type="project" value="UniProtKB-KW"/>
</dbReference>
<feature type="compositionally biased region" description="Low complexity" evidence="10">
    <location>
        <begin position="448"/>
        <end position="464"/>
    </location>
</feature>
<feature type="compositionally biased region" description="Pro residues" evidence="10">
    <location>
        <begin position="363"/>
        <end position="390"/>
    </location>
</feature>
<dbReference type="Proteomes" id="UP001497623">
    <property type="component" value="Unassembled WGS sequence"/>
</dbReference>
<feature type="domain" description="SWIM-type" evidence="13">
    <location>
        <begin position="551"/>
        <end position="579"/>
    </location>
</feature>
<keyword evidence="2" id="KW-0808">Transferase</keyword>
<evidence type="ECO:0000259" key="12">
    <source>
        <dbReference type="PROSITE" id="PS50089"/>
    </source>
</evidence>
<evidence type="ECO:0000259" key="13">
    <source>
        <dbReference type="PROSITE" id="PS50966"/>
    </source>
</evidence>
<feature type="compositionally biased region" description="Polar residues" evidence="10">
    <location>
        <begin position="229"/>
        <end position="242"/>
    </location>
</feature>
<keyword evidence="7 9" id="KW-0067">ATP-binding</keyword>
<feature type="region of interest" description="Disordered" evidence="10">
    <location>
        <begin position="718"/>
        <end position="745"/>
    </location>
</feature>
<feature type="region of interest" description="Disordered" evidence="10">
    <location>
        <begin position="98"/>
        <end position="150"/>
    </location>
</feature>
<dbReference type="InterPro" id="IPR001841">
    <property type="entry name" value="Znf_RING"/>
</dbReference>
<evidence type="ECO:0000259" key="11">
    <source>
        <dbReference type="PROSITE" id="PS50011"/>
    </source>
</evidence>
<dbReference type="FunFam" id="1.10.510.10:FF:000286">
    <property type="entry name" value="Mitogen-activated protein kinase kinase kinase 1 (Predicted)"/>
    <property type="match status" value="1"/>
</dbReference>
<dbReference type="InterPro" id="IPR008271">
    <property type="entry name" value="Ser/Thr_kinase_AS"/>
</dbReference>
<feature type="region of interest" description="Disordered" evidence="10">
    <location>
        <begin position="44"/>
        <end position="78"/>
    </location>
</feature>
<keyword evidence="5" id="KW-0418">Kinase</keyword>
<dbReference type="Gene3D" id="1.10.510.10">
    <property type="entry name" value="Transferase(Phosphotransferase) domain 1"/>
    <property type="match status" value="1"/>
</dbReference>
<dbReference type="InterPro" id="IPR016024">
    <property type="entry name" value="ARM-type_fold"/>
</dbReference>
<dbReference type="SUPFAM" id="SSF48371">
    <property type="entry name" value="ARM repeat"/>
    <property type="match status" value="1"/>
</dbReference>
<feature type="domain" description="RING-type" evidence="12">
    <location>
        <begin position="659"/>
        <end position="708"/>
    </location>
</feature>
<evidence type="ECO:0000256" key="9">
    <source>
        <dbReference type="PROSITE-ProRule" id="PRU10141"/>
    </source>
</evidence>
<evidence type="ECO:0000313" key="14">
    <source>
        <dbReference type="EMBL" id="CAL4060837.1"/>
    </source>
</evidence>
<evidence type="ECO:0000256" key="3">
    <source>
        <dbReference type="ARBA" id="ARBA00022741"/>
    </source>
</evidence>
<keyword evidence="4 8" id="KW-0863">Zinc-finger</keyword>
<dbReference type="InterPro" id="IPR017441">
    <property type="entry name" value="Protein_kinase_ATP_BS"/>
</dbReference>
<feature type="region of interest" description="Disordered" evidence="10">
    <location>
        <begin position="164"/>
        <end position="509"/>
    </location>
</feature>
<feature type="compositionally biased region" description="Low complexity" evidence="10">
    <location>
        <begin position="66"/>
        <end position="78"/>
    </location>
</feature>
<dbReference type="Gene3D" id="1.25.10.10">
    <property type="entry name" value="Leucine-rich Repeat Variant"/>
    <property type="match status" value="1"/>
</dbReference>
<name>A0AAV2PL70_MEGNR</name>
<feature type="compositionally biased region" description="Polar residues" evidence="10">
    <location>
        <begin position="44"/>
        <end position="61"/>
    </location>
</feature>
<evidence type="ECO:0000256" key="5">
    <source>
        <dbReference type="ARBA" id="ARBA00022777"/>
    </source>
</evidence>
<sequence length="1657" mass="177463">MSAQAAASRLGLSYTVSGGGIGRSQCPDVVQDYQESAIAAHTYGNNNSRKADSSRVSSNGGRLSGAPSCSTTPATATNAAPALASTRENNSAKIQCNSDMNTVQPSSHNTKANTSAARTTHHSQGSCNISDNNNISVKGKFNNSDMSGHNSSAVHSDVVYHSGRGGVVAGSSPGSVRRGDQGSAAGGDTGTTNSSSSRMDTSTFRLRLRKSNGEGVTKKGPLVAKHPSSAGSQPGAYSNPSTAKEVRSPVGPGPPPLGASHRRRPGSPDPRHSARRAAAAASTTSGPSRESPRSSPRTSPRSSPKSSPVRHMHRERSNSPGGRRLAAAQQQRSSGGAGQRGGGGGGGSTGSSSSHAHPTRATPTPPSPPTRRPTPPTSPRMRRPPSPPNTTPSTSSLSSSRRNPSPGQHKLQDKAAEVKIKTKTRGVSPVTSPTTVKAPPGARPPSPNTTTTSTTTTTTSSSPGARPPSPSTPSSGRPPSPSRRPPSPRGTSPRARGTSPGSRAGPGVGCGIGEEALKARVGRALRARLYLLHQPGPNSFTVGGDSPNHKYKVIIGPQTCSCSHGPYCLHVLFVMVRVLQVPEADPTLMAGTLKDYEVEQLMRAYEERIKKAVQKRHERTSNNGGGSSSGKGSSSRPSTPTGPNLTTPDSSASDDESQCPICLMCMVEGESLVTCEAGCRNRLHHHCMAVWAADRHTQGAPLLCPLCRAPWIHKPQHTHLTPTTPASMLNSTSRPCLSTSPSPAHSPPLPPDFAFPLMSASFSGVCNSGRQSPTGMMSRSLSSAYCHSPYHDSAYSSPAGGTGTGSIFGSGYPPTVRGEISAAIVASASEEPVPLPRSEPIPAEHELTAAAWVRVFGKELVACLFSRDWAVRETGLRRLAHEVVKVLHWDLLVTGEDKRQQVIRCCANILAQVANDPVYKVYLACLRCVRVLLSHLCPQAEGEVSALQELLRPLVHTLLLKCADGNRRTSQISVDSILELCRGQDGELALAAQVNPVNGLTRGLGDISYVLSCILDDSPPSEGPWQWLLGRLCVLDRLLDEFPSEFQLQYVSLQTAESGYKLQHYDRLMTVVEFAFKALGSSHATVSKLARRVYICGARFAAAEPAVFHQVCDMLAKLDVSLQMRLKRRLRSMQGQHGDRKSNLSRLEGKLGLGTWDLADTAGPRLVRSVSHSPSRMLSALRSSSQSPARQPIISPTTKKDVLERVGTSNSPPRPTHLPLDSFEVKFKEKQAKLRLYHKTRPKNDTPFIVPNLMVSPINQRQHKWSPEKIGAPLYKGGLSHSHGDALDMSPQTPVNSVMPPQFSFKDVVTKPDTPSAPASTPVKEMAPLPLMENDSLQSNEGPWVESPLPIIPGLDLLPAHLDEALHPYEQNVEGGQYEEGVDWIRGHLLGSGAFSSCYQARDIRTGTLMAVKQVSFCRNSEEEQERVEAAVEEEILIMSRLRHPNIIRLLGSTRQSTSFSVFTEWMAGGSVANMLDKYGTFSEPVILKYTKQVLAGLVYLHDRKILHRDLKGANLLVDSTGQWLRIGDFGTAAKMSHKATVSGEFQGQLLGTIAFMAPEVLRGEDYGRSCDIWSVGCCLIEMATTKPPWGADNVSNQLKLMYKIATSPGPPMVPVALSANTRDFALKCLEIKSEKRPPARELLQHPCFHKIDAQPP</sequence>
<evidence type="ECO:0000256" key="7">
    <source>
        <dbReference type="ARBA" id="ARBA00022840"/>
    </source>
</evidence>
<dbReference type="GO" id="GO:0008270">
    <property type="term" value="F:zinc ion binding"/>
    <property type="evidence" value="ECO:0007669"/>
    <property type="project" value="UniProtKB-KW"/>
</dbReference>
<dbReference type="EMBL" id="CAXKWB010000429">
    <property type="protein sequence ID" value="CAL4060837.1"/>
    <property type="molecule type" value="Genomic_DNA"/>
</dbReference>
<proteinExistence type="predicted"/>
<dbReference type="Pfam" id="PF00069">
    <property type="entry name" value="Pkinase"/>
    <property type="match status" value="1"/>
</dbReference>
<feature type="region of interest" description="Disordered" evidence="10">
    <location>
        <begin position="612"/>
        <end position="653"/>
    </location>
</feature>
<dbReference type="InterPro" id="IPR011989">
    <property type="entry name" value="ARM-like"/>
</dbReference>
<comment type="caution">
    <text evidence="14">The sequence shown here is derived from an EMBL/GenBank/DDBJ whole genome shotgun (WGS) entry which is preliminary data.</text>
</comment>
<dbReference type="GO" id="GO:0035556">
    <property type="term" value="P:intracellular signal transduction"/>
    <property type="evidence" value="ECO:0007669"/>
    <property type="project" value="UniProtKB-ARBA"/>
</dbReference>
<feature type="compositionally biased region" description="Polar residues" evidence="10">
    <location>
        <begin position="718"/>
        <end position="737"/>
    </location>
</feature>
<evidence type="ECO:0000256" key="4">
    <source>
        <dbReference type="ARBA" id="ARBA00022771"/>
    </source>
</evidence>
<dbReference type="PROSITE" id="PS50966">
    <property type="entry name" value="ZF_SWIM"/>
    <property type="match status" value="1"/>
</dbReference>
<evidence type="ECO:0000256" key="1">
    <source>
        <dbReference type="ARBA" id="ARBA00022527"/>
    </source>
</evidence>
<dbReference type="PROSITE" id="PS00108">
    <property type="entry name" value="PROTEIN_KINASE_ST"/>
    <property type="match status" value="1"/>
</dbReference>
<dbReference type="Pfam" id="PF21040">
    <property type="entry name" value="CEP104-like_TOG"/>
    <property type="match status" value="1"/>
</dbReference>
<evidence type="ECO:0000313" key="15">
    <source>
        <dbReference type="Proteomes" id="UP001497623"/>
    </source>
</evidence>
<dbReference type="PROSITE" id="PS00107">
    <property type="entry name" value="PROTEIN_KINASE_ATP"/>
    <property type="match status" value="1"/>
</dbReference>
<feature type="compositionally biased region" description="Low complexity" evidence="10">
    <location>
        <begin position="321"/>
        <end position="334"/>
    </location>
</feature>
<feature type="domain" description="Protein kinase" evidence="11">
    <location>
        <begin position="1384"/>
        <end position="1649"/>
    </location>
</feature>
<feature type="compositionally biased region" description="Low complexity" evidence="10">
    <location>
        <begin position="350"/>
        <end position="362"/>
    </location>
</feature>
<evidence type="ECO:0000256" key="10">
    <source>
        <dbReference type="SAM" id="MobiDB-lite"/>
    </source>
</evidence>
<keyword evidence="4 8" id="KW-0479">Metal-binding</keyword>
<dbReference type="InterPro" id="IPR011009">
    <property type="entry name" value="Kinase-like_dom_sf"/>
</dbReference>
<evidence type="ECO:0008006" key="16">
    <source>
        <dbReference type="Google" id="ProtNLM"/>
    </source>
</evidence>
<dbReference type="PROSITE" id="PS50089">
    <property type="entry name" value="ZF_RING_2"/>
    <property type="match status" value="1"/>
</dbReference>
<evidence type="ECO:0000256" key="6">
    <source>
        <dbReference type="ARBA" id="ARBA00022833"/>
    </source>
</evidence>
<dbReference type="PANTHER" id="PTHR11584:SF369">
    <property type="entry name" value="MITOGEN-ACTIVATED PROTEIN KINASE KINASE KINASE 19-RELATED"/>
    <property type="match status" value="1"/>
</dbReference>
<dbReference type="PANTHER" id="PTHR11584">
    <property type="entry name" value="SERINE/THREONINE PROTEIN KINASE"/>
    <property type="match status" value="1"/>
</dbReference>
<feature type="compositionally biased region" description="Gly residues" evidence="10">
    <location>
        <begin position="335"/>
        <end position="349"/>
    </location>
</feature>
<reference evidence="14 15" key="1">
    <citation type="submission" date="2024-05" db="EMBL/GenBank/DDBJ databases">
        <authorList>
            <person name="Wallberg A."/>
        </authorList>
    </citation>
    <scope>NUCLEOTIDE SEQUENCE [LARGE SCALE GENOMIC DNA]</scope>
</reference>
<dbReference type="GO" id="GO:0005524">
    <property type="term" value="F:ATP binding"/>
    <property type="evidence" value="ECO:0007669"/>
    <property type="project" value="UniProtKB-UniRule"/>
</dbReference>
<gene>
    <name evidence="14" type="ORF">MNOR_LOCUS1592</name>
</gene>
<dbReference type="Gene3D" id="3.30.40.10">
    <property type="entry name" value="Zinc/RING finger domain, C3HC4 (zinc finger)"/>
    <property type="match status" value="1"/>
</dbReference>
<dbReference type="CDD" id="cd16494">
    <property type="entry name" value="RING-CH-C4HC3_ZSWM2"/>
    <property type="match status" value="1"/>
</dbReference>
<organism evidence="14 15">
    <name type="scientific">Meganyctiphanes norvegica</name>
    <name type="common">Northern krill</name>
    <name type="synonym">Thysanopoda norvegica</name>
    <dbReference type="NCBI Taxonomy" id="48144"/>
    <lineage>
        <taxon>Eukaryota</taxon>
        <taxon>Metazoa</taxon>
        <taxon>Ecdysozoa</taxon>
        <taxon>Arthropoda</taxon>
        <taxon>Crustacea</taxon>
        <taxon>Multicrustacea</taxon>
        <taxon>Malacostraca</taxon>
        <taxon>Eumalacostraca</taxon>
        <taxon>Eucarida</taxon>
        <taxon>Euphausiacea</taxon>
        <taxon>Euphausiidae</taxon>
        <taxon>Meganyctiphanes</taxon>
    </lineage>
</organism>
<dbReference type="InterPro" id="IPR000719">
    <property type="entry name" value="Prot_kinase_dom"/>
</dbReference>
<keyword evidence="3 9" id="KW-0547">Nucleotide-binding</keyword>
<dbReference type="InterPro" id="IPR013083">
    <property type="entry name" value="Znf_RING/FYVE/PHD"/>
</dbReference>
<feature type="compositionally biased region" description="Pro residues" evidence="10">
    <location>
        <begin position="465"/>
        <end position="488"/>
    </location>
</feature>
<evidence type="ECO:0000256" key="8">
    <source>
        <dbReference type="PROSITE-ProRule" id="PRU00175"/>
    </source>
</evidence>
<dbReference type="InterPro" id="IPR007527">
    <property type="entry name" value="Znf_SWIM"/>
</dbReference>
<feature type="compositionally biased region" description="Low complexity" evidence="10">
    <location>
        <begin position="630"/>
        <end position="644"/>
    </location>
</feature>
<accession>A0AAV2PL70</accession>
<feature type="binding site" evidence="9">
    <location>
        <position position="1413"/>
    </location>
    <ligand>
        <name>ATP</name>
        <dbReference type="ChEBI" id="CHEBI:30616"/>
    </ligand>
</feature>
<evidence type="ECO:0000256" key="2">
    <source>
        <dbReference type="ARBA" id="ARBA00022679"/>
    </source>
</evidence>
<keyword evidence="1" id="KW-0723">Serine/threonine-protein kinase</keyword>
<dbReference type="SMART" id="SM00220">
    <property type="entry name" value="S_TKc"/>
    <property type="match status" value="1"/>
</dbReference>
<feature type="compositionally biased region" description="Low complexity" evidence="10">
    <location>
        <begin position="391"/>
        <end position="406"/>
    </location>
</feature>
<dbReference type="Pfam" id="PF04434">
    <property type="entry name" value="SWIM"/>
    <property type="match status" value="1"/>
</dbReference>
<feature type="compositionally biased region" description="Low complexity" evidence="10">
    <location>
        <begin position="276"/>
        <end position="307"/>
    </location>
</feature>